<feature type="compositionally biased region" description="Acidic residues" evidence="1">
    <location>
        <begin position="1"/>
        <end position="37"/>
    </location>
</feature>
<comment type="caution">
    <text evidence="2">The sequence shown here is derived from an EMBL/GenBank/DDBJ whole genome shotgun (WGS) entry which is preliminary data.</text>
</comment>
<dbReference type="AlphaFoldDB" id="A0AAV3Y6T3"/>
<name>A0AAV3Y6T3_9GAST</name>
<reference evidence="2 3" key="1">
    <citation type="journal article" date="2021" name="Elife">
        <title>Chloroplast acquisition without the gene transfer in kleptoplastic sea slugs, Plakobranchus ocellatus.</title>
        <authorList>
            <person name="Maeda T."/>
            <person name="Takahashi S."/>
            <person name="Yoshida T."/>
            <person name="Shimamura S."/>
            <person name="Takaki Y."/>
            <person name="Nagai Y."/>
            <person name="Toyoda A."/>
            <person name="Suzuki Y."/>
            <person name="Arimoto A."/>
            <person name="Ishii H."/>
            <person name="Satoh N."/>
            <person name="Nishiyama T."/>
            <person name="Hasebe M."/>
            <person name="Maruyama T."/>
            <person name="Minagawa J."/>
            <person name="Obokata J."/>
            <person name="Shigenobu S."/>
        </authorList>
    </citation>
    <scope>NUCLEOTIDE SEQUENCE [LARGE SCALE GENOMIC DNA]</scope>
</reference>
<evidence type="ECO:0000256" key="1">
    <source>
        <dbReference type="SAM" id="MobiDB-lite"/>
    </source>
</evidence>
<organism evidence="2 3">
    <name type="scientific">Plakobranchus ocellatus</name>
    <dbReference type="NCBI Taxonomy" id="259542"/>
    <lineage>
        <taxon>Eukaryota</taxon>
        <taxon>Metazoa</taxon>
        <taxon>Spiralia</taxon>
        <taxon>Lophotrochozoa</taxon>
        <taxon>Mollusca</taxon>
        <taxon>Gastropoda</taxon>
        <taxon>Heterobranchia</taxon>
        <taxon>Euthyneura</taxon>
        <taxon>Panpulmonata</taxon>
        <taxon>Sacoglossa</taxon>
        <taxon>Placobranchoidea</taxon>
        <taxon>Plakobranchidae</taxon>
        <taxon>Plakobranchus</taxon>
    </lineage>
</organism>
<accession>A0AAV3Y6T3</accession>
<evidence type="ECO:0000313" key="2">
    <source>
        <dbReference type="EMBL" id="GFN78930.1"/>
    </source>
</evidence>
<keyword evidence="3" id="KW-1185">Reference proteome</keyword>
<proteinExistence type="predicted"/>
<feature type="compositionally biased region" description="Basic and acidic residues" evidence="1">
    <location>
        <begin position="38"/>
        <end position="52"/>
    </location>
</feature>
<protein>
    <submittedName>
        <fullName evidence="2">Uncharacterized protein</fullName>
    </submittedName>
</protein>
<gene>
    <name evidence="2" type="ORF">PoB_000543600</name>
</gene>
<sequence>MGEETVDYDNGDDDDGDHDDDDDDHDDGDDDDDDDDDDAHHKNNLRDKREKPNPFIDALAKDIKTVAKLEIWVSTHCSQRDGVLVLKP</sequence>
<dbReference type="EMBL" id="BLXT01000621">
    <property type="protein sequence ID" value="GFN78930.1"/>
    <property type="molecule type" value="Genomic_DNA"/>
</dbReference>
<dbReference type="Proteomes" id="UP000735302">
    <property type="component" value="Unassembled WGS sequence"/>
</dbReference>
<evidence type="ECO:0000313" key="3">
    <source>
        <dbReference type="Proteomes" id="UP000735302"/>
    </source>
</evidence>
<feature type="region of interest" description="Disordered" evidence="1">
    <location>
        <begin position="1"/>
        <end position="54"/>
    </location>
</feature>